<dbReference type="SUPFAM" id="SSF88659">
    <property type="entry name" value="Sigma3 and sigma4 domains of RNA polymerase sigma factors"/>
    <property type="match status" value="1"/>
</dbReference>
<dbReference type="InterPro" id="IPR039425">
    <property type="entry name" value="RNA_pol_sigma-70-like"/>
</dbReference>
<dbReference type="GO" id="GO:0016987">
    <property type="term" value="F:sigma factor activity"/>
    <property type="evidence" value="ECO:0007669"/>
    <property type="project" value="UniProtKB-KW"/>
</dbReference>
<dbReference type="PANTHER" id="PTHR43133:SF63">
    <property type="entry name" value="RNA POLYMERASE SIGMA FACTOR FECI-RELATED"/>
    <property type="match status" value="1"/>
</dbReference>
<keyword evidence="8" id="KW-1185">Reference proteome</keyword>
<comment type="similarity">
    <text evidence="1">Belongs to the sigma-70 factor family. ECF subfamily.</text>
</comment>
<dbReference type="PANTHER" id="PTHR43133">
    <property type="entry name" value="RNA POLYMERASE ECF-TYPE SIGMA FACTO"/>
    <property type="match status" value="1"/>
</dbReference>
<evidence type="ECO:0000256" key="4">
    <source>
        <dbReference type="ARBA" id="ARBA00023163"/>
    </source>
</evidence>
<dbReference type="GO" id="GO:0006352">
    <property type="term" value="P:DNA-templated transcription initiation"/>
    <property type="evidence" value="ECO:0007669"/>
    <property type="project" value="InterPro"/>
</dbReference>
<dbReference type="InterPro" id="IPR013325">
    <property type="entry name" value="RNA_pol_sigma_r2"/>
</dbReference>
<feature type="domain" description="RNA polymerase sigma-70 region 2" evidence="5">
    <location>
        <begin position="65"/>
        <end position="128"/>
    </location>
</feature>
<feature type="domain" description="RNA polymerase sigma factor 70 region 4 type 2" evidence="6">
    <location>
        <begin position="165"/>
        <end position="215"/>
    </location>
</feature>
<dbReference type="InterPro" id="IPR013249">
    <property type="entry name" value="RNA_pol_sigma70_r4_t2"/>
</dbReference>
<accession>N6X010</accession>
<evidence type="ECO:0000256" key="1">
    <source>
        <dbReference type="ARBA" id="ARBA00010641"/>
    </source>
</evidence>
<evidence type="ECO:0000313" key="7">
    <source>
        <dbReference type="EMBL" id="ENO16767.2"/>
    </source>
</evidence>
<dbReference type="Gene3D" id="1.10.1740.10">
    <property type="match status" value="1"/>
</dbReference>
<dbReference type="InterPro" id="IPR036388">
    <property type="entry name" value="WH-like_DNA-bd_sf"/>
</dbReference>
<dbReference type="HOGENOM" id="CLU_047691_12_5_6"/>
<dbReference type="SUPFAM" id="SSF88946">
    <property type="entry name" value="Sigma2 domain of RNA polymerase sigma factors"/>
    <property type="match status" value="1"/>
</dbReference>
<keyword evidence="2" id="KW-0805">Transcription regulation</keyword>
<sequence length="225" mass="25279">MQVGRRSQRRSLLQMDFPASSTTHGWLIMGSYRQELAYRTASPVALRAVENSDLHAQRHRLLAAYRQHERPLIDSAQALMGCRTRAEDVVQDAFLKLWEQGTGQGVRDEGKFLFRVVRNLAIDRLRRLALEKRHSACDTMMEQEPAPPSASPEQRLIGADALQHVLSALAELPARMQKALVLSRVEGHTQRDVARELGVSPTLVNFMLRDTLAHCQSKLNAGHTA</sequence>
<comment type="caution">
    <text evidence="7">The sequence shown here is derived from an EMBL/GenBank/DDBJ whole genome shotgun (WGS) entry which is preliminary data.</text>
</comment>
<dbReference type="InterPro" id="IPR007627">
    <property type="entry name" value="RNA_pol_sigma70_r2"/>
</dbReference>
<proteinExistence type="inferred from homology"/>
<dbReference type="EMBL" id="APLQ01000010">
    <property type="protein sequence ID" value="ENO16767.2"/>
    <property type="molecule type" value="Genomic_DNA"/>
</dbReference>
<dbReference type="NCBIfam" id="TIGR02937">
    <property type="entry name" value="sigma70-ECF"/>
    <property type="match status" value="1"/>
</dbReference>
<dbReference type="STRING" id="626887.J057_03645"/>
<dbReference type="PATRIC" id="fig|626887.3.peg.716"/>
<dbReference type="OrthoDB" id="9794372at2"/>
<organism evidence="7 8">
    <name type="scientific">Marinobacter nanhaiticus D15-8W</name>
    <dbReference type="NCBI Taxonomy" id="626887"/>
    <lineage>
        <taxon>Bacteria</taxon>
        <taxon>Pseudomonadati</taxon>
        <taxon>Pseudomonadota</taxon>
        <taxon>Gammaproteobacteria</taxon>
        <taxon>Pseudomonadales</taxon>
        <taxon>Marinobacteraceae</taxon>
        <taxon>Marinobacter</taxon>
    </lineage>
</organism>
<dbReference type="Pfam" id="PF08281">
    <property type="entry name" value="Sigma70_r4_2"/>
    <property type="match status" value="1"/>
</dbReference>
<keyword evidence="4" id="KW-0804">Transcription</keyword>
<name>N6X010_9GAMM</name>
<dbReference type="GO" id="GO:0003677">
    <property type="term" value="F:DNA binding"/>
    <property type="evidence" value="ECO:0007669"/>
    <property type="project" value="InterPro"/>
</dbReference>
<evidence type="ECO:0000256" key="2">
    <source>
        <dbReference type="ARBA" id="ARBA00023015"/>
    </source>
</evidence>
<dbReference type="InterPro" id="IPR014284">
    <property type="entry name" value="RNA_pol_sigma-70_dom"/>
</dbReference>
<dbReference type="eggNOG" id="COG1595">
    <property type="taxonomic scope" value="Bacteria"/>
</dbReference>
<keyword evidence="3" id="KW-0731">Sigma factor</keyword>
<dbReference type="AlphaFoldDB" id="N6X010"/>
<dbReference type="InterPro" id="IPR013324">
    <property type="entry name" value="RNA_pol_sigma_r3/r4-like"/>
</dbReference>
<dbReference type="Proteomes" id="UP000013165">
    <property type="component" value="Unassembled WGS sequence"/>
</dbReference>
<evidence type="ECO:0000259" key="6">
    <source>
        <dbReference type="Pfam" id="PF08281"/>
    </source>
</evidence>
<reference evidence="7 8" key="1">
    <citation type="journal article" date="2013" name="Genome Announc.">
        <title>Genome Sequence of the Polycyclic Aromatic Hydrocarbon-Degrading Bacterium Strain Marinobacter nanhaiticus D15-8WT.</title>
        <authorList>
            <person name="Cui Z."/>
            <person name="Gao W."/>
            <person name="Li Q."/>
            <person name="Xu G."/>
            <person name="Zheng L."/>
        </authorList>
    </citation>
    <scope>NUCLEOTIDE SEQUENCE [LARGE SCALE GENOMIC DNA]</scope>
    <source>
        <strain evidence="7 8">D15-8W</strain>
    </source>
</reference>
<evidence type="ECO:0000259" key="5">
    <source>
        <dbReference type="Pfam" id="PF04542"/>
    </source>
</evidence>
<evidence type="ECO:0000256" key="3">
    <source>
        <dbReference type="ARBA" id="ARBA00023082"/>
    </source>
</evidence>
<dbReference type="Gene3D" id="1.10.10.10">
    <property type="entry name" value="Winged helix-like DNA-binding domain superfamily/Winged helix DNA-binding domain"/>
    <property type="match status" value="1"/>
</dbReference>
<protein>
    <submittedName>
        <fullName evidence="7">Sigma-70 family RNA polymerase sigma factor</fullName>
    </submittedName>
</protein>
<dbReference type="Pfam" id="PF04542">
    <property type="entry name" value="Sigma70_r2"/>
    <property type="match status" value="1"/>
</dbReference>
<gene>
    <name evidence="7" type="ORF">J057_03645</name>
</gene>
<evidence type="ECO:0000313" key="8">
    <source>
        <dbReference type="Proteomes" id="UP000013165"/>
    </source>
</evidence>